<evidence type="ECO:0000313" key="2">
    <source>
        <dbReference type="Proteomes" id="UP000735302"/>
    </source>
</evidence>
<sequence length="121" mass="14107">MDDRTVRPVTFDLDVDLAYNADTEVEDGNNDEDDDDDEGWVRNLRRCPKIPDFTVEAGLKFDVDDNPSDLDFYSLIITDEIINQWKVETNRYARSCIDEMRRGQANLSPRSIYNQWNPVTL</sequence>
<protein>
    <submittedName>
        <fullName evidence="1">Uncharacterized protein</fullName>
    </submittedName>
</protein>
<proteinExistence type="predicted"/>
<dbReference type="AlphaFoldDB" id="A0AAV4CHZ7"/>
<dbReference type="EMBL" id="BLXT01006337">
    <property type="protein sequence ID" value="GFO31081.1"/>
    <property type="molecule type" value="Genomic_DNA"/>
</dbReference>
<evidence type="ECO:0000313" key="1">
    <source>
        <dbReference type="EMBL" id="GFO31081.1"/>
    </source>
</evidence>
<organism evidence="1 2">
    <name type="scientific">Plakobranchus ocellatus</name>
    <dbReference type="NCBI Taxonomy" id="259542"/>
    <lineage>
        <taxon>Eukaryota</taxon>
        <taxon>Metazoa</taxon>
        <taxon>Spiralia</taxon>
        <taxon>Lophotrochozoa</taxon>
        <taxon>Mollusca</taxon>
        <taxon>Gastropoda</taxon>
        <taxon>Heterobranchia</taxon>
        <taxon>Euthyneura</taxon>
        <taxon>Panpulmonata</taxon>
        <taxon>Sacoglossa</taxon>
        <taxon>Placobranchoidea</taxon>
        <taxon>Plakobranchidae</taxon>
        <taxon>Plakobranchus</taxon>
    </lineage>
</organism>
<comment type="caution">
    <text evidence="1">The sequence shown here is derived from an EMBL/GenBank/DDBJ whole genome shotgun (WGS) entry which is preliminary data.</text>
</comment>
<dbReference type="Proteomes" id="UP000735302">
    <property type="component" value="Unassembled WGS sequence"/>
</dbReference>
<name>A0AAV4CHZ7_9GAST</name>
<accession>A0AAV4CHZ7</accession>
<keyword evidence="2" id="KW-1185">Reference proteome</keyword>
<gene>
    <name evidence="1" type="ORF">PoB_005758600</name>
</gene>
<reference evidence="1 2" key="1">
    <citation type="journal article" date="2021" name="Elife">
        <title>Chloroplast acquisition without the gene transfer in kleptoplastic sea slugs, Plakobranchus ocellatus.</title>
        <authorList>
            <person name="Maeda T."/>
            <person name="Takahashi S."/>
            <person name="Yoshida T."/>
            <person name="Shimamura S."/>
            <person name="Takaki Y."/>
            <person name="Nagai Y."/>
            <person name="Toyoda A."/>
            <person name="Suzuki Y."/>
            <person name="Arimoto A."/>
            <person name="Ishii H."/>
            <person name="Satoh N."/>
            <person name="Nishiyama T."/>
            <person name="Hasebe M."/>
            <person name="Maruyama T."/>
            <person name="Minagawa J."/>
            <person name="Obokata J."/>
            <person name="Shigenobu S."/>
        </authorList>
    </citation>
    <scope>NUCLEOTIDE SEQUENCE [LARGE SCALE GENOMIC DNA]</scope>
</reference>